<dbReference type="Proteomes" id="UP000642920">
    <property type="component" value="Unassembled WGS sequence"/>
</dbReference>
<keyword evidence="1" id="KW-1133">Transmembrane helix</keyword>
<evidence type="ECO:0000259" key="3">
    <source>
        <dbReference type="Pfam" id="PF23357"/>
    </source>
</evidence>
<feature type="domain" description="ABC-type uncharacterised transport system" evidence="2">
    <location>
        <begin position="196"/>
        <end position="496"/>
    </location>
</feature>
<dbReference type="EMBL" id="JAERQG010000004">
    <property type="protein sequence ID" value="MBL0766668.1"/>
    <property type="molecule type" value="Genomic_DNA"/>
</dbReference>
<dbReference type="NCBIfam" id="TIGR03521">
    <property type="entry name" value="GldG"/>
    <property type="match status" value="1"/>
</dbReference>
<keyword evidence="5" id="KW-1185">Reference proteome</keyword>
<dbReference type="InterPro" id="IPR055396">
    <property type="entry name" value="DUF7088"/>
</dbReference>
<keyword evidence="1" id="KW-0812">Transmembrane</keyword>
<dbReference type="Pfam" id="PF09822">
    <property type="entry name" value="ABC_transp_aux"/>
    <property type="match status" value="1"/>
</dbReference>
<evidence type="ECO:0000313" key="5">
    <source>
        <dbReference type="Proteomes" id="UP000642920"/>
    </source>
</evidence>
<dbReference type="AlphaFoldDB" id="A0A937DI65"/>
<accession>A0A937DI65</accession>
<sequence>MEFLKRKTLTYTLQLLIVITFLVLINLLARHLLLRFDLTEENRYSMSDATTELLSNLDETVYVEVYLAGDINAEFKRLQTAIQQTLDQFKTYSRGNVQYNFINPDAASSANARNEYYNVLIDKGINPTTVFDNIDGKKTQKLIFPGAEISYKGRKAPVILLNGNNAAGAKEAINQSVENLEYQLAITINNLASNERKKIALVQGHQEASGEELYGLRKSLQNKFDLQVLTDLSKLNQFDGALFIKPQQNFSNTELFDVDQYIMNGGKALFFLDGLSMSVDSIKDFGAMALPIQNNLDELLFKYGVRVNDDIIQDVNSGNFPIVTGNLGSNAQVQLLPWPYYIIFNKYAKHPIVNGLNAVYGKFVSSLDTLAVGGIEKTPLIFTSDYSRTLQGPVLVNFESLKEDMQPDKFNQANIPVAYLLEGEFSSAFKNRLAPTSRKSAVVIKRSASNKIIVVGDGDMVLNTSDKKTGKPFELGVDPYARHATPFANEQLLLNMLNYMLDDEGLIIAKNKDFKIRPLDKVKLREDKLMIQLINIVLPVLLIVAFGVIRYWWRKRKYTNF</sequence>
<organism evidence="4 5">
    <name type="scientific">Marivirga atlantica</name>
    <dbReference type="NCBI Taxonomy" id="1548457"/>
    <lineage>
        <taxon>Bacteria</taxon>
        <taxon>Pseudomonadati</taxon>
        <taxon>Bacteroidota</taxon>
        <taxon>Cytophagia</taxon>
        <taxon>Cytophagales</taxon>
        <taxon>Marivirgaceae</taxon>
        <taxon>Marivirga</taxon>
    </lineage>
</organism>
<evidence type="ECO:0000259" key="2">
    <source>
        <dbReference type="Pfam" id="PF09822"/>
    </source>
</evidence>
<dbReference type="InterPro" id="IPR019196">
    <property type="entry name" value="ABC_transp_unknown"/>
</dbReference>
<feature type="transmembrane region" description="Helical" evidence="1">
    <location>
        <begin position="529"/>
        <end position="553"/>
    </location>
</feature>
<gene>
    <name evidence="4" type="primary">gldG</name>
    <name evidence="4" type="ORF">JKP34_15480</name>
</gene>
<protein>
    <submittedName>
        <fullName evidence="4">Gliding motility-associated ABC transporter substrate-binding protein GldG</fullName>
    </submittedName>
</protein>
<dbReference type="InterPro" id="IPR019863">
    <property type="entry name" value="Motility-assoc_ABC-rel_GldG"/>
</dbReference>
<feature type="domain" description="DUF7088" evidence="3">
    <location>
        <begin position="40"/>
        <end position="149"/>
    </location>
</feature>
<proteinExistence type="predicted"/>
<dbReference type="RefSeq" id="WP_201923457.1">
    <property type="nucleotide sequence ID" value="NZ_JAERQG010000004.1"/>
</dbReference>
<dbReference type="Pfam" id="PF23357">
    <property type="entry name" value="DUF7088"/>
    <property type="match status" value="1"/>
</dbReference>
<reference evidence="4" key="1">
    <citation type="submission" date="2021-01" db="EMBL/GenBank/DDBJ databases">
        <title>Marivirga sp. nov., isolated from intertidal surface sediments.</title>
        <authorList>
            <person name="Zhang M."/>
        </authorList>
    </citation>
    <scope>NUCLEOTIDE SEQUENCE</scope>
    <source>
        <strain evidence="4">SM1354</strain>
    </source>
</reference>
<evidence type="ECO:0000256" key="1">
    <source>
        <dbReference type="SAM" id="Phobius"/>
    </source>
</evidence>
<keyword evidence="1" id="KW-0472">Membrane</keyword>
<comment type="caution">
    <text evidence="4">The sequence shown here is derived from an EMBL/GenBank/DDBJ whole genome shotgun (WGS) entry which is preliminary data.</text>
</comment>
<evidence type="ECO:0000313" key="4">
    <source>
        <dbReference type="EMBL" id="MBL0766668.1"/>
    </source>
</evidence>
<feature type="transmembrane region" description="Helical" evidence="1">
    <location>
        <begin position="12"/>
        <end position="33"/>
    </location>
</feature>
<name>A0A937DI65_9BACT</name>